<protein>
    <recommendedName>
        <fullName evidence="1">CARD domain-containing protein</fullName>
    </recommendedName>
</protein>
<keyword evidence="3" id="KW-1185">Reference proteome</keyword>
<reference evidence="2" key="1">
    <citation type="submission" date="2025-08" db="UniProtKB">
        <authorList>
            <consortium name="Ensembl"/>
        </authorList>
    </citation>
    <scope>IDENTIFICATION</scope>
</reference>
<evidence type="ECO:0000313" key="3">
    <source>
        <dbReference type="Proteomes" id="UP000261500"/>
    </source>
</evidence>
<feature type="domain" description="CARD" evidence="1">
    <location>
        <begin position="14"/>
        <end position="98"/>
    </location>
</feature>
<name>A0A3B3U4V4_9TELE</name>
<evidence type="ECO:0000313" key="2">
    <source>
        <dbReference type="Ensembl" id="ENSPLAP00000007667.1"/>
    </source>
</evidence>
<proteinExistence type="predicted"/>
<dbReference type="GeneTree" id="ENSGT00940000176940"/>
<dbReference type="InterPro" id="IPR001315">
    <property type="entry name" value="CARD"/>
</dbReference>
<accession>A0A3B3U4V4</accession>
<dbReference type="STRING" id="48699.ENSPLAP00000007667"/>
<organism evidence="2 3">
    <name type="scientific">Poecilia latipinna</name>
    <name type="common">sailfin molly</name>
    <dbReference type="NCBI Taxonomy" id="48699"/>
    <lineage>
        <taxon>Eukaryota</taxon>
        <taxon>Metazoa</taxon>
        <taxon>Chordata</taxon>
        <taxon>Craniata</taxon>
        <taxon>Vertebrata</taxon>
        <taxon>Euteleostomi</taxon>
        <taxon>Actinopterygii</taxon>
        <taxon>Neopterygii</taxon>
        <taxon>Teleostei</taxon>
        <taxon>Neoteleostei</taxon>
        <taxon>Acanthomorphata</taxon>
        <taxon>Ovalentaria</taxon>
        <taxon>Atherinomorphae</taxon>
        <taxon>Cyprinodontiformes</taxon>
        <taxon>Poeciliidae</taxon>
        <taxon>Poeciliinae</taxon>
        <taxon>Poecilia</taxon>
    </lineage>
</organism>
<evidence type="ECO:0000259" key="1">
    <source>
        <dbReference type="PROSITE" id="PS50209"/>
    </source>
</evidence>
<dbReference type="SUPFAM" id="SSF47986">
    <property type="entry name" value="DEATH domain"/>
    <property type="match status" value="1"/>
</dbReference>
<dbReference type="Ensembl" id="ENSPLAT00000004174.1">
    <property type="protein sequence ID" value="ENSPLAP00000007667.1"/>
    <property type="gene ID" value="ENSPLAG00000010060.1"/>
</dbReference>
<dbReference type="PROSITE" id="PS50209">
    <property type="entry name" value="CARD"/>
    <property type="match status" value="1"/>
</dbReference>
<reference evidence="2" key="2">
    <citation type="submission" date="2025-09" db="UniProtKB">
        <authorList>
            <consortium name="Ensembl"/>
        </authorList>
    </citation>
    <scope>IDENTIFICATION</scope>
</reference>
<dbReference type="GO" id="GO:0042981">
    <property type="term" value="P:regulation of apoptotic process"/>
    <property type="evidence" value="ECO:0007669"/>
    <property type="project" value="InterPro"/>
</dbReference>
<dbReference type="Gene3D" id="1.10.533.10">
    <property type="entry name" value="Death Domain, Fas"/>
    <property type="match status" value="1"/>
</dbReference>
<sequence>MSNQNQLVLEVRDRNNGLSFVKRVSEENLIQLLDGLETDGVFNLLEKRAKLEENQSTANKARDTIDAVRMKGQTASEMMIKRLHHIDPTLSNQLGLSSDSSAKGETRSSFKLLL</sequence>
<dbReference type="Pfam" id="PF00619">
    <property type="entry name" value="CARD"/>
    <property type="match status" value="1"/>
</dbReference>
<dbReference type="AlphaFoldDB" id="A0A3B3U4V4"/>
<dbReference type="InterPro" id="IPR011029">
    <property type="entry name" value="DEATH-like_dom_sf"/>
</dbReference>
<dbReference type="Proteomes" id="UP000261500">
    <property type="component" value="Unplaced"/>
</dbReference>